<dbReference type="Gene3D" id="3.30.300.30">
    <property type="match status" value="1"/>
</dbReference>
<evidence type="ECO:0000256" key="3">
    <source>
        <dbReference type="ARBA" id="ARBA00022832"/>
    </source>
</evidence>
<dbReference type="PROSITE" id="PS00455">
    <property type="entry name" value="AMP_BINDING"/>
    <property type="match status" value="1"/>
</dbReference>
<dbReference type="PANTHER" id="PTHR43859">
    <property type="entry name" value="ACYL-ACTIVATING ENZYME"/>
    <property type="match status" value="1"/>
</dbReference>
<comment type="similarity">
    <text evidence="1">Belongs to the ATP-dependent AMP-binding enzyme family.</text>
</comment>
<evidence type="ECO:0000256" key="2">
    <source>
        <dbReference type="ARBA" id="ARBA00022598"/>
    </source>
</evidence>
<dbReference type="Proteomes" id="UP000594632">
    <property type="component" value="Chromosome"/>
</dbReference>
<dbReference type="GO" id="GO:0006631">
    <property type="term" value="P:fatty acid metabolic process"/>
    <property type="evidence" value="ECO:0007669"/>
    <property type="project" value="UniProtKB-KW"/>
</dbReference>
<dbReference type="Pfam" id="PF00501">
    <property type="entry name" value="AMP-binding"/>
    <property type="match status" value="1"/>
</dbReference>
<dbReference type="PANTHER" id="PTHR43859:SF4">
    <property type="entry name" value="BUTANOATE--COA LIGASE AAE1-RELATED"/>
    <property type="match status" value="1"/>
</dbReference>
<dbReference type="InterPro" id="IPR042099">
    <property type="entry name" value="ANL_N_sf"/>
</dbReference>
<dbReference type="InterPro" id="IPR025110">
    <property type="entry name" value="AMP-bd_C"/>
</dbReference>
<gene>
    <name evidence="7" type="ORF">HFC64_05145</name>
</gene>
<dbReference type="Gene3D" id="3.40.50.12780">
    <property type="entry name" value="N-terminal domain of ligase-like"/>
    <property type="match status" value="1"/>
</dbReference>
<evidence type="ECO:0000259" key="6">
    <source>
        <dbReference type="Pfam" id="PF13193"/>
    </source>
</evidence>
<dbReference type="InterPro" id="IPR000873">
    <property type="entry name" value="AMP-dep_synth/lig_dom"/>
</dbReference>
<evidence type="ECO:0000256" key="1">
    <source>
        <dbReference type="ARBA" id="ARBA00006432"/>
    </source>
</evidence>
<dbReference type="InterPro" id="IPR020845">
    <property type="entry name" value="AMP-binding_CS"/>
</dbReference>
<keyword evidence="2 7" id="KW-0436">Ligase</keyword>
<protein>
    <submittedName>
        <fullName evidence="7">Long-chain fatty acid--CoA ligase</fullName>
    </submittedName>
</protein>
<dbReference type="AlphaFoldDB" id="A0A7S9IHM0"/>
<organism evidence="7 8">
    <name type="scientific">Saccharolobus solfataricus</name>
    <name type="common">Sulfolobus solfataricus</name>
    <dbReference type="NCBI Taxonomy" id="2287"/>
    <lineage>
        <taxon>Archaea</taxon>
        <taxon>Thermoproteota</taxon>
        <taxon>Thermoprotei</taxon>
        <taxon>Sulfolobales</taxon>
        <taxon>Sulfolobaceae</taxon>
        <taxon>Saccharolobus</taxon>
    </lineage>
</organism>
<dbReference type="GO" id="GO:0016874">
    <property type="term" value="F:ligase activity"/>
    <property type="evidence" value="ECO:0007669"/>
    <property type="project" value="UniProtKB-KW"/>
</dbReference>
<dbReference type="NCBIfam" id="NF004837">
    <property type="entry name" value="PRK06187.1"/>
    <property type="match status" value="1"/>
</dbReference>
<dbReference type="InterPro" id="IPR045851">
    <property type="entry name" value="AMP-bd_C_sf"/>
</dbReference>
<dbReference type="EMBL" id="CP050869">
    <property type="protein sequence ID" value="QPG49295.1"/>
    <property type="molecule type" value="Genomic_DNA"/>
</dbReference>
<accession>A0A7S9IHM0</accession>
<dbReference type="SUPFAM" id="SSF56801">
    <property type="entry name" value="Acetyl-CoA synthetase-like"/>
    <property type="match status" value="1"/>
</dbReference>
<keyword evidence="3" id="KW-0276">Fatty acid metabolism</keyword>
<sequence length="560" mass="63775">MVSPIYDYQLTIDKIIEWAAYAYPDQEIVYAPPKAPKVRLTYSKLYERARRMGSVLSQFKIKQGDKENLGTRIGVMDWNTSRFLELYYAIPMSGAVMHTVNVRLSPEEMAHTINVAEDEIIFTNEDFLPLLSSLLPKLPTVKKVIVMSDKNEDINVKLSNVEVYEYEKLSREGDPNYTPPELDENTIATLVFTSGTTGLPKGTYFRHRDMVLHSIVVNAGVWNAPPLNLTHKDVWLQIPPLFHAHGWGSPYSSLLLGMKSVYPGRYDWNYIIRIIKEEGVTYTAGVPTMLYLIINSPELANYDLRGFKFIVAGQAIPKGLYEEAKKKGILISQGMGMTETAPLMGGLTFKPKMENWSEEKKEEYILYRAGRPAPLVFIRVVDPDMKDVPKDGKTMGEIVVRAPWMTRGYYKDPKKTEETWRGEWLHTGDLAIWDEEGYIAYIDRVKDVIKSGGEWIPSTRLEDLISTHPGVAEVAVIAAKHEKWVERPVAIVAPKQEYKGKLTENDIMQHLNKFVSQGAIPKWWVPDKIIILEVELPKTSTGKTDKKALRDKYSNILSQK</sequence>
<dbReference type="Pfam" id="PF13193">
    <property type="entry name" value="AMP-binding_C"/>
    <property type="match status" value="1"/>
</dbReference>
<evidence type="ECO:0000313" key="8">
    <source>
        <dbReference type="Proteomes" id="UP000594632"/>
    </source>
</evidence>
<evidence type="ECO:0000259" key="5">
    <source>
        <dbReference type="Pfam" id="PF00501"/>
    </source>
</evidence>
<proteinExistence type="inferred from homology"/>
<reference evidence="7 8" key="1">
    <citation type="journal article" date="2020" name="Nat. Commun.">
        <title>The structures of two archaeal type IV pili illuminate evolutionary relationships.</title>
        <authorList>
            <person name="Wang F."/>
            <person name="Baquero D.P."/>
            <person name="Su Z."/>
            <person name="Beltran L.C."/>
            <person name="Prangishvili D."/>
            <person name="Krupovic M."/>
            <person name="Egelman E.H."/>
        </authorList>
    </citation>
    <scope>NUCLEOTIDE SEQUENCE [LARGE SCALE GENOMIC DNA]</scope>
    <source>
        <strain evidence="7 8">POZ149</strain>
    </source>
</reference>
<name>A0A7S9IHM0_SACSO</name>
<keyword evidence="4" id="KW-0443">Lipid metabolism</keyword>
<feature type="domain" description="AMP-dependent synthetase/ligase" evidence="5">
    <location>
        <begin position="17"/>
        <end position="410"/>
    </location>
</feature>
<feature type="domain" description="AMP-binding enzyme C-terminal" evidence="6">
    <location>
        <begin position="461"/>
        <end position="543"/>
    </location>
</feature>
<evidence type="ECO:0000256" key="4">
    <source>
        <dbReference type="ARBA" id="ARBA00023098"/>
    </source>
</evidence>
<evidence type="ECO:0000313" key="7">
    <source>
        <dbReference type="EMBL" id="QPG49295.1"/>
    </source>
</evidence>